<dbReference type="CDD" id="cd00386">
    <property type="entry name" value="Heme_Cu_Oxidase_III_like"/>
    <property type="match status" value="1"/>
</dbReference>
<dbReference type="Gene3D" id="1.20.120.80">
    <property type="entry name" value="Cytochrome c oxidase, subunit III, four-helix bundle"/>
    <property type="match status" value="1"/>
</dbReference>
<evidence type="ECO:0000259" key="10">
    <source>
        <dbReference type="PROSITE" id="PS50253"/>
    </source>
</evidence>
<feature type="transmembrane region" description="Helical" evidence="9">
    <location>
        <begin position="154"/>
        <end position="185"/>
    </location>
</feature>
<sequence>MSYFSLVNLVLVFFLLPCIFFYHPWWLIGFVVMWLMLFFSYVSWDLLLLVYSNCVVSFWLFIVSEVIVFVTLIFNCLWFNDDLNVTISYPFSVPIVETYLLVMSSVMISMFHSNMISDYSVKFIYLALLFSFIFVCFAVDEFFNSPVNSLCGPYYASCFMLVGLHLIHVLVGSLGLIELLGFNVYRLIRSKMEMLVIYWHFVDFVWLFVFIVVYVLNNMSFHMF</sequence>
<comment type="similarity">
    <text evidence="2 8">Belongs to the cytochrome c oxidase subunit 3 family.</text>
</comment>
<keyword evidence="8 11" id="KW-0496">Mitochondrion</keyword>
<evidence type="ECO:0000313" key="11">
    <source>
        <dbReference type="EMBL" id="BAV81467.1"/>
    </source>
</evidence>
<geneLocation type="mitochondrion" evidence="11"/>
<comment type="subcellular location">
    <subcellularLocation>
        <location evidence="1">Membrane</location>
        <topology evidence="1">Multi-pass membrane protein</topology>
    </subcellularLocation>
</comment>
<evidence type="ECO:0000256" key="9">
    <source>
        <dbReference type="SAM" id="Phobius"/>
    </source>
</evidence>
<evidence type="ECO:0000256" key="6">
    <source>
        <dbReference type="ARBA" id="ARBA00022989"/>
    </source>
</evidence>
<proteinExistence type="inferred from homology"/>
<feature type="transmembrane region" description="Helical" evidence="9">
    <location>
        <begin position="92"/>
        <end position="111"/>
    </location>
</feature>
<feature type="transmembrane region" description="Helical" evidence="9">
    <location>
        <begin position="123"/>
        <end position="142"/>
    </location>
</feature>
<dbReference type="PROSITE" id="PS50253">
    <property type="entry name" value="COX3"/>
    <property type="match status" value="1"/>
</dbReference>
<keyword evidence="4 8" id="KW-0812">Transmembrane</keyword>
<dbReference type="PANTHER" id="PTHR11403">
    <property type="entry name" value="CYTOCHROME C OXIDASE SUBUNIT III"/>
    <property type="match status" value="1"/>
</dbReference>
<feature type="transmembrane region" description="Helical" evidence="9">
    <location>
        <begin position="197"/>
        <end position="216"/>
    </location>
</feature>
<dbReference type="GO" id="GO:0019646">
    <property type="term" value="P:aerobic electron transport chain"/>
    <property type="evidence" value="ECO:0007669"/>
    <property type="project" value="InterPro"/>
</dbReference>
<evidence type="ECO:0000256" key="8">
    <source>
        <dbReference type="RuleBase" id="RU003375"/>
    </source>
</evidence>
<dbReference type="InterPro" id="IPR013833">
    <property type="entry name" value="Cyt_c_oxidase_su3_a-hlx"/>
</dbReference>
<feature type="transmembrane region" description="Helical" evidence="9">
    <location>
        <begin position="58"/>
        <end position="80"/>
    </location>
</feature>
<comment type="function">
    <text evidence="8">Component of the cytochrome c oxidase, the last enzyme in the mitochondrial electron transport chain which drives oxidative phosphorylation. The respiratory chain contains 3 multisubunit complexes succinate dehydrogenase (complex II, CII), ubiquinol-cytochrome c oxidoreductase (cytochrome b-c1 complex, complex III, CIII) and cytochrome c oxidase (complex IV, CIV), that cooperate to transfer electrons derived from NADH and succinate to molecular oxygen, creating an electrochemical gradient over the inner membrane that drives transmembrane transport and the ATP synthase. Cytochrome c oxidase is the component of the respiratory chain that catalyzes the reduction of oxygen to water. Electrons originating from reduced cytochrome c in the intermembrane space (IMS) are transferred via the dinuclear copper A center (CU(A)) of subunit 2 and heme A of subunit 1 to the active site in subunit 1, a binuclear center (BNC) formed by heme A3 and copper B (CU(B)). The BNC reduces molecular oxygen to 2 water molecules using 4 electrons from cytochrome c in the IMS and 4 protons from the mitochondrial matrix.</text>
</comment>
<organism evidence="11">
    <name type="scientific">Schmidtea mediterranea</name>
    <name type="common">Freshwater planarian flatworm</name>
    <dbReference type="NCBI Taxonomy" id="79327"/>
    <lineage>
        <taxon>Eukaryota</taxon>
        <taxon>Metazoa</taxon>
        <taxon>Spiralia</taxon>
        <taxon>Lophotrochozoa</taxon>
        <taxon>Platyhelminthes</taxon>
        <taxon>Rhabditophora</taxon>
        <taxon>Seriata</taxon>
        <taxon>Tricladida</taxon>
        <taxon>Continenticola</taxon>
        <taxon>Geoplanoidea</taxon>
        <taxon>Dugesiidae</taxon>
        <taxon>Schmidtea</taxon>
    </lineage>
</organism>
<dbReference type="Pfam" id="PF00510">
    <property type="entry name" value="COX3"/>
    <property type="match status" value="1"/>
</dbReference>
<dbReference type="GO" id="GO:0004129">
    <property type="term" value="F:cytochrome-c oxidase activity"/>
    <property type="evidence" value="ECO:0007669"/>
    <property type="project" value="InterPro"/>
</dbReference>
<dbReference type="PANTHER" id="PTHR11403:SF7">
    <property type="entry name" value="CYTOCHROME C OXIDASE SUBUNIT 3"/>
    <property type="match status" value="1"/>
</dbReference>
<dbReference type="GO" id="GO:0016020">
    <property type="term" value="C:membrane"/>
    <property type="evidence" value="ECO:0007669"/>
    <property type="project" value="UniProtKB-SubCell"/>
</dbReference>
<dbReference type="InterPro" id="IPR024791">
    <property type="entry name" value="Cyt_c/ubiquinol_Oxase_su3"/>
</dbReference>
<dbReference type="AlphaFoldDB" id="A0A2Z5QKK5"/>
<reference evidence="11" key="1">
    <citation type="submission" date="2016-10" db="EMBL/GenBank/DDBJ databases">
        <title>Complete mitochondrial genomes of 50 helminths species.</title>
        <authorList>
            <person name="Kikuchi T."/>
            <person name="Holroyd N."/>
            <person name="Berriman M."/>
        </authorList>
    </citation>
    <scope>NUCLEOTIDE SEQUENCE</scope>
</reference>
<evidence type="ECO:0000256" key="3">
    <source>
        <dbReference type="ARBA" id="ARBA00015944"/>
    </source>
</evidence>
<feature type="transmembrane region" description="Helical" evidence="9">
    <location>
        <begin position="31"/>
        <end position="51"/>
    </location>
</feature>
<protein>
    <recommendedName>
        <fullName evidence="3 8">Cytochrome c oxidase subunit 3</fullName>
    </recommendedName>
</protein>
<evidence type="ECO:0000256" key="5">
    <source>
        <dbReference type="ARBA" id="ARBA00022967"/>
    </source>
</evidence>
<keyword evidence="7 9" id="KW-0472">Membrane</keyword>
<name>A0A2Z5QKK5_SCHMD</name>
<keyword evidence="5" id="KW-1278">Translocase</keyword>
<evidence type="ECO:0000256" key="1">
    <source>
        <dbReference type="ARBA" id="ARBA00004141"/>
    </source>
</evidence>
<dbReference type="EMBL" id="AP017710">
    <property type="protein sequence ID" value="BAV81467.1"/>
    <property type="molecule type" value="Genomic_DNA"/>
</dbReference>
<dbReference type="InterPro" id="IPR035973">
    <property type="entry name" value="Cyt_c_oxidase_su3-like_sf"/>
</dbReference>
<keyword evidence="6 9" id="KW-1133">Transmembrane helix</keyword>
<evidence type="ECO:0000256" key="4">
    <source>
        <dbReference type="ARBA" id="ARBA00022692"/>
    </source>
</evidence>
<dbReference type="SUPFAM" id="SSF81452">
    <property type="entry name" value="Cytochrome c oxidase subunit III-like"/>
    <property type="match status" value="1"/>
</dbReference>
<evidence type="ECO:0000256" key="7">
    <source>
        <dbReference type="ARBA" id="ARBA00023136"/>
    </source>
</evidence>
<evidence type="ECO:0000256" key="2">
    <source>
        <dbReference type="ARBA" id="ARBA00010581"/>
    </source>
</evidence>
<feature type="domain" description="Heme-copper oxidase subunit III family profile" evidence="10">
    <location>
        <begin position="1"/>
        <end position="218"/>
    </location>
</feature>
<feature type="transmembrane region" description="Helical" evidence="9">
    <location>
        <begin position="7"/>
        <end position="25"/>
    </location>
</feature>
<accession>A0A2Z5QKK5</accession>
<dbReference type="InterPro" id="IPR000298">
    <property type="entry name" value="Cyt_c_oxidase-like_su3"/>
</dbReference>
<gene>
    <name evidence="11" type="primary">COX3</name>
</gene>